<feature type="region of interest" description="Disordered" evidence="1">
    <location>
        <begin position="145"/>
        <end position="206"/>
    </location>
</feature>
<keyword evidence="4" id="KW-1185">Reference proteome</keyword>
<dbReference type="RefSeq" id="WP_353862504.1">
    <property type="nucleotide sequence ID" value="NZ_CP088295.1"/>
</dbReference>
<evidence type="ECO:0000313" key="3">
    <source>
        <dbReference type="EMBL" id="UUY01965.1"/>
    </source>
</evidence>
<evidence type="ECO:0000256" key="2">
    <source>
        <dbReference type="SAM" id="SignalP"/>
    </source>
</evidence>
<dbReference type="EMBL" id="CP088295">
    <property type="protein sequence ID" value="UUY01965.1"/>
    <property type="molecule type" value="Genomic_DNA"/>
</dbReference>
<gene>
    <name evidence="3" type="ORF">LRS13_14690</name>
</gene>
<organism evidence="3 4">
    <name type="scientific">Svornostia abyssi</name>
    <dbReference type="NCBI Taxonomy" id="2898438"/>
    <lineage>
        <taxon>Bacteria</taxon>
        <taxon>Bacillati</taxon>
        <taxon>Actinomycetota</taxon>
        <taxon>Thermoleophilia</taxon>
        <taxon>Solirubrobacterales</taxon>
        <taxon>Baekduiaceae</taxon>
        <taxon>Svornostia</taxon>
    </lineage>
</organism>
<feature type="compositionally biased region" description="Basic and acidic residues" evidence="1">
    <location>
        <begin position="145"/>
        <end position="161"/>
    </location>
</feature>
<accession>A0ABY5PBA7</accession>
<dbReference type="Proteomes" id="UP001058860">
    <property type="component" value="Chromosome"/>
</dbReference>
<feature type="signal peptide" evidence="2">
    <location>
        <begin position="1"/>
        <end position="24"/>
    </location>
</feature>
<feature type="chain" id="PRO_5046289194" evidence="2">
    <location>
        <begin position="25"/>
        <end position="206"/>
    </location>
</feature>
<reference evidence="4" key="1">
    <citation type="submission" date="2021-11" db="EMBL/GenBank/DDBJ databases">
        <title>Cultivation dependent microbiological survey of springs from the worlds oldest radium mine currently devoted to the extraction of radon-saturated water.</title>
        <authorList>
            <person name="Kapinusova G."/>
            <person name="Smrhova T."/>
            <person name="Strejcek M."/>
            <person name="Suman J."/>
            <person name="Jani K."/>
            <person name="Pajer P."/>
            <person name="Uhlik O."/>
        </authorList>
    </citation>
    <scope>NUCLEOTIDE SEQUENCE [LARGE SCALE GENOMIC DNA]</scope>
    <source>
        <strain evidence="4">J379</strain>
    </source>
</reference>
<sequence>MRRVVPLAAAAGTLLFALSGSAWAASLDNPQASPADKTAGAHSDFTVQFNLSDLGAVGAGGDDLRSLDIDLPAGLVGDTGAAQTCPFASLQADACPAGSTVGSTNVNASVRVTPLGPILPVELDNQSINGSIFLVPTRGDRAGAARHRAAADLSDHRDAAEQGRPGVAHPRADPGGAAGCPRRSATSRSRRAPRSAQPRCRSGGSR</sequence>
<keyword evidence="2" id="KW-0732">Signal</keyword>
<evidence type="ECO:0000256" key="1">
    <source>
        <dbReference type="SAM" id="MobiDB-lite"/>
    </source>
</evidence>
<feature type="compositionally biased region" description="Low complexity" evidence="1">
    <location>
        <begin position="194"/>
        <end position="206"/>
    </location>
</feature>
<protein>
    <submittedName>
        <fullName evidence="3">Uncharacterized protein</fullName>
    </submittedName>
</protein>
<proteinExistence type="predicted"/>
<name>A0ABY5PBA7_9ACTN</name>
<evidence type="ECO:0000313" key="4">
    <source>
        <dbReference type="Proteomes" id="UP001058860"/>
    </source>
</evidence>